<name>A0A1J5SW85_9ZZZZ</name>
<comment type="subcellular location">
    <subcellularLocation>
        <location evidence="1">Cytoplasm</location>
    </subcellularLocation>
</comment>
<gene>
    <name evidence="5" type="primary">nanA</name>
    <name evidence="5" type="ORF">GALL_64800</name>
</gene>
<sequence>MDIQHLSGLIAAPFTPMNSDGSLNLNIIASYYQFLKHNGVKGAFICGSTGEGVSLTLNEKKEVAEAWANCTRDDNDFKVMTLLGGTSIADCIDLAKHAKSIGLYAVSFTAPFYFKPASVEMLAKCCIEIGSAVPDLPFYYYHIPVLNGVQFEMFSLLKAIDGKMPNFAGIKYTHEDFMDYLSCLHFREGKYDMLWGRDENMLAALVLGAKGAVGSTFNYAAPLYHKMIDAFDKMDLITARNLQQKSIDMIRLLGNYGGISVGKTFMKSVGMDCGEFRLPVNNMSESDFELFKKDLTKISFSKYQSQPPNFEKTESSKYHLQAP</sequence>
<dbReference type="PANTHER" id="PTHR12128">
    <property type="entry name" value="DIHYDRODIPICOLINATE SYNTHASE"/>
    <property type="match status" value="1"/>
</dbReference>
<proteinExistence type="predicted"/>
<protein>
    <submittedName>
        <fullName evidence="5">N-acetylneuraminate lyase</fullName>
        <ecNumber evidence="5">4.1.3.3</ecNumber>
    </submittedName>
</protein>
<keyword evidence="3 5" id="KW-0456">Lyase</keyword>
<dbReference type="GO" id="GO:0005737">
    <property type="term" value="C:cytoplasm"/>
    <property type="evidence" value="ECO:0007669"/>
    <property type="project" value="UniProtKB-SubCell"/>
</dbReference>
<accession>A0A1J5SW85</accession>
<evidence type="ECO:0000313" key="5">
    <source>
        <dbReference type="EMBL" id="OIR12227.1"/>
    </source>
</evidence>
<evidence type="ECO:0000256" key="3">
    <source>
        <dbReference type="ARBA" id="ARBA00023239"/>
    </source>
</evidence>
<dbReference type="SUPFAM" id="SSF51569">
    <property type="entry name" value="Aldolase"/>
    <property type="match status" value="1"/>
</dbReference>
<reference evidence="5" key="1">
    <citation type="submission" date="2016-10" db="EMBL/GenBank/DDBJ databases">
        <title>Sequence of Gallionella enrichment culture.</title>
        <authorList>
            <person name="Poehlein A."/>
            <person name="Muehling M."/>
            <person name="Daniel R."/>
        </authorList>
    </citation>
    <scope>NUCLEOTIDE SEQUENCE</scope>
</reference>
<dbReference type="Gene3D" id="3.20.20.70">
    <property type="entry name" value="Aldolase class I"/>
    <property type="match status" value="1"/>
</dbReference>
<comment type="caution">
    <text evidence="5">The sequence shown here is derived from an EMBL/GenBank/DDBJ whole genome shotgun (WGS) entry which is preliminary data.</text>
</comment>
<dbReference type="Pfam" id="PF00701">
    <property type="entry name" value="DHDPS"/>
    <property type="match status" value="1"/>
</dbReference>
<dbReference type="InterPro" id="IPR002220">
    <property type="entry name" value="DapA-like"/>
</dbReference>
<dbReference type="EC" id="4.1.3.3" evidence="5"/>
<keyword evidence="4" id="KW-0119">Carbohydrate metabolism</keyword>
<dbReference type="SMART" id="SM01130">
    <property type="entry name" value="DHDPS"/>
    <property type="match status" value="1"/>
</dbReference>
<evidence type="ECO:0000256" key="1">
    <source>
        <dbReference type="ARBA" id="ARBA00004496"/>
    </source>
</evidence>
<dbReference type="EMBL" id="MLJW01000018">
    <property type="protein sequence ID" value="OIR12227.1"/>
    <property type="molecule type" value="Genomic_DNA"/>
</dbReference>
<organism evidence="5">
    <name type="scientific">mine drainage metagenome</name>
    <dbReference type="NCBI Taxonomy" id="410659"/>
    <lineage>
        <taxon>unclassified sequences</taxon>
        <taxon>metagenomes</taxon>
        <taxon>ecological metagenomes</taxon>
    </lineage>
</organism>
<dbReference type="PRINTS" id="PR00146">
    <property type="entry name" value="DHPICSNTHASE"/>
</dbReference>
<dbReference type="PIRSF" id="PIRSF001365">
    <property type="entry name" value="DHDPS"/>
    <property type="match status" value="1"/>
</dbReference>
<dbReference type="PANTHER" id="PTHR12128:SF21">
    <property type="entry name" value="N-ACETYLNEURAMINATE LYASE"/>
    <property type="match status" value="1"/>
</dbReference>
<dbReference type="AlphaFoldDB" id="A0A1J5SW85"/>
<keyword evidence="2" id="KW-0963">Cytoplasm</keyword>
<dbReference type="GO" id="GO:0008747">
    <property type="term" value="F:N-acetylneuraminate lyase activity"/>
    <property type="evidence" value="ECO:0007669"/>
    <property type="project" value="UniProtKB-EC"/>
</dbReference>
<evidence type="ECO:0000256" key="4">
    <source>
        <dbReference type="ARBA" id="ARBA00023277"/>
    </source>
</evidence>
<dbReference type="InterPro" id="IPR013785">
    <property type="entry name" value="Aldolase_TIM"/>
</dbReference>
<evidence type="ECO:0000256" key="2">
    <source>
        <dbReference type="ARBA" id="ARBA00022490"/>
    </source>
</evidence>